<dbReference type="RefSeq" id="WP_004072459.1">
    <property type="nucleotide sequence ID" value="NZ_CM001488.1"/>
</dbReference>
<dbReference type="Proteomes" id="UP000005778">
    <property type="component" value="Chromosome"/>
</dbReference>
<organism evidence="3 4">
    <name type="scientific">Desulfobacter postgatei 2ac9</name>
    <dbReference type="NCBI Taxonomy" id="879212"/>
    <lineage>
        <taxon>Bacteria</taxon>
        <taxon>Pseudomonadati</taxon>
        <taxon>Thermodesulfobacteriota</taxon>
        <taxon>Desulfobacteria</taxon>
        <taxon>Desulfobacterales</taxon>
        <taxon>Desulfobacteraceae</taxon>
        <taxon>Desulfobacter</taxon>
    </lineage>
</organism>
<reference evidence="3 4" key="1">
    <citation type="submission" date="2011-09" db="EMBL/GenBank/DDBJ databases">
        <authorList>
            <consortium name="US DOE Joint Genome Institute (JGI-PGF)"/>
            <person name="Lucas S."/>
            <person name="Han J."/>
            <person name="Lapidus A."/>
            <person name="Cheng J.-F."/>
            <person name="Goodwin L."/>
            <person name="Pitluck S."/>
            <person name="Peters L."/>
            <person name="Land M.L."/>
            <person name="Hauser L."/>
            <person name="Orellana R."/>
            <person name="Lovley D."/>
            <person name="Woyke T.J."/>
        </authorList>
    </citation>
    <scope>NUCLEOTIDE SEQUENCE [LARGE SCALE GENOMIC DNA]</scope>
    <source>
        <strain evidence="3 4">2ac9</strain>
    </source>
</reference>
<name>I5B1N5_9BACT</name>
<dbReference type="InterPro" id="IPR028098">
    <property type="entry name" value="Glyco_trans_4-like_N"/>
</dbReference>
<keyword evidence="4" id="KW-1185">Reference proteome</keyword>
<dbReference type="AlphaFoldDB" id="I5B1N5"/>
<dbReference type="PANTHER" id="PTHR45947:SF3">
    <property type="entry name" value="SULFOQUINOVOSYL TRANSFERASE SQD2"/>
    <property type="match status" value="1"/>
</dbReference>
<evidence type="ECO:0000313" key="3">
    <source>
        <dbReference type="EMBL" id="EIM63398.1"/>
    </source>
</evidence>
<evidence type="ECO:0000259" key="1">
    <source>
        <dbReference type="Pfam" id="PF00534"/>
    </source>
</evidence>
<dbReference type="eggNOG" id="COG0438">
    <property type="taxonomic scope" value="Bacteria"/>
</dbReference>
<gene>
    <name evidence="3" type="ORF">DespoDRAFT_01454</name>
</gene>
<dbReference type="HOGENOM" id="CLU_009583_2_1_7"/>
<sequence>MPKITHIFKTYFPETNGGLEEAIRQYGSHAAKNGFEVEVVSVGSGNYTVTFPDHITARFYRKTFDLLSNPFSMGFARSFKRICNYTDILHFHFPWPTAELVALCHRIEKPALVTFHCDIHKARTLKRLYLPFVARFMGKMDAVCISSKSLFNTTPYLAQFKDKIHEVSYFVNKNRFAGLGGPDREVEAFVGKYKNYALFAGMLRWYKGLDILLDAAKQMTHHVVIVGKGDLFDRLNARIQNEKISNVHLMGFQSDANLKFLIENCGLVVLPSTAPAEAFGQILLEGLYFSKPLVSTELGTGTSIVNRHNHTGFVVQAGCHLCLARAMDKILTDEHCAQRFSKNAFHHYLDNFTARAQGDKYLGIYRSLL</sequence>
<dbReference type="GO" id="GO:0016757">
    <property type="term" value="F:glycosyltransferase activity"/>
    <property type="evidence" value="ECO:0007669"/>
    <property type="project" value="InterPro"/>
</dbReference>
<dbReference type="Pfam" id="PF13439">
    <property type="entry name" value="Glyco_transf_4"/>
    <property type="match status" value="1"/>
</dbReference>
<evidence type="ECO:0000313" key="4">
    <source>
        <dbReference type="Proteomes" id="UP000005778"/>
    </source>
</evidence>
<dbReference type="EMBL" id="CM001488">
    <property type="protein sequence ID" value="EIM63398.1"/>
    <property type="molecule type" value="Genomic_DNA"/>
</dbReference>
<dbReference type="Gene3D" id="3.40.50.2000">
    <property type="entry name" value="Glycogen Phosphorylase B"/>
    <property type="match status" value="2"/>
</dbReference>
<feature type="domain" description="Glycosyltransferase subfamily 4-like N-terminal" evidence="2">
    <location>
        <begin position="17"/>
        <end position="152"/>
    </location>
</feature>
<evidence type="ECO:0000259" key="2">
    <source>
        <dbReference type="Pfam" id="PF13439"/>
    </source>
</evidence>
<proteinExistence type="predicted"/>
<dbReference type="InterPro" id="IPR050194">
    <property type="entry name" value="Glycosyltransferase_grp1"/>
</dbReference>
<accession>I5B1N5</accession>
<protein>
    <submittedName>
        <fullName evidence="3">Glycosyltransferase</fullName>
    </submittedName>
</protein>
<dbReference type="OrthoDB" id="9790710at2"/>
<reference evidence="3 4" key="2">
    <citation type="submission" date="2012-02" db="EMBL/GenBank/DDBJ databases">
        <title>Improved High-Quality Draft sequence of Desulfobacter postgatei 2ac9.</title>
        <authorList>
            <consortium name="US DOE Joint Genome Institute"/>
            <person name="Lucas S."/>
            <person name="Han J."/>
            <person name="Lapidus A."/>
            <person name="Cheng J.-F."/>
            <person name="Goodwin L."/>
            <person name="Pitluck S."/>
            <person name="Peters L."/>
            <person name="Ovchinnikova G."/>
            <person name="Held B."/>
            <person name="Detter J.C."/>
            <person name="Han C."/>
            <person name="Tapia R."/>
            <person name="Land M."/>
            <person name="Hauser L."/>
            <person name="Kyrpides N."/>
            <person name="Ivanova N."/>
            <person name="Pagani I."/>
            <person name="Orellana R."/>
            <person name="Lovley D."/>
            <person name="Woyke T."/>
        </authorList>
    </citation>
    <scope>NUCLEOTIDE SEQUENCE [LARGE SCALE GENOMIC DNA]</scope>
    <source>
        <strain evidence="3 4">2ac9</strain>
    </source>
</reference>
<dbReference type="STRING" id="879212.DespoDRAFT_01454"/>
<dbReference type="SUPFAM" id="SSF53756">
    <property type="entry name" value="UDP-Glycosyltransferase/glycogen phosphorylase"/>
    <property type="match status" value="1"/>
</dbReference>
<dbReference type="Pfam" id="PF00534">
    <property type="entry name" value="Glycos_transf_1"/>
    <property type="match status" value="1"/>
</dbReference>
<dbReference type="InterPro" id="IPR001296">
    <property type="entry name" value="Glyco_trans_1"/>
</dbReference>
<keyword evidence="3" id="KW-0808">Transferase</keyword>
<dbReference type="PANTHER" id="PTHR45947">
    <property type="entry name" value="SULFOQUINOVOSYL TRANSFERASE SQD2"/>
    <property type="match status" value="1"/>
</dbReference>
<feature type="domain" description="Glycosyl transferase family 1" evidence="1">
    <location>
        <begin position="193"/>
        <end position="345"/>
    </location>
</feature>